<evidence type="ECO:0000313" key="1">
    <source>
        <dbReference type="EMBL" id="MCI74214.1"/>
    </source>
</evidence>
<sequence length="44" mass="4817">MADCFWFPGENCRESTSSLLPLSGPRSATTQEQVLSLMLTARLA</sequence>
<organism evidence="1 2">
    <name type="scientific">Trifolium medium</name>
    <dbReference type="NCBI Taxonomy" id="97028"/>
    <lineage>
        <taxon>Eukaryota</taxon>
        <taxon>Viridiplantae</taxon>
        <taxon>Streptophyta</taxon>
        <taxon>Embryophyta</taxon>
        <taxon>Tracheophyta</taxon>
        <taxon>Spermatophyta</taxon>
        <taxon>Magnoliopsida</taxon>
        <taxon>eudicotyledons</taxon>
        <taxon>Gunneridae</taxon>
        <taxon>Pentapetalae</taxon>
        <taxon>rosids</taxon>
        <taxon>fabids</taxon>
        <taxon>Fabales</taxon>
        <taxon>Fabaceae</taxon>
        <taxon>Papilionoideae</taxon>
        <taxon>50 kb inversion clade</taxon>
        <taxon>NPAAA clade</taxon>
        <taxon>Hologalegina</taxon>
        <taxon>IRL clade</taxon>
        <taxon>Trifolieae</taxon>
        <taxon>Trifolium</taxon>
    </lineage>
</organism>
<evidence type="ECO:0000313" key="2">
    <source>
        <dbReference type="Proteomes" id="UP000265520"/>
    </source>
</evidence>
<accession>A0A392UNI7</accession>
<dbReference type="Proteomes" id="UP000265520">
    <property type="component" value="Unassembled WGS sequence"/>
</dbReference>
<protein>
    <submittedName>
        <fullName evidence="1">Uncharacterized protein</fullName>
    </submittedName>
</protein>
<keyword evidence="2" id="KW-1185">Reference proteome</keyword>
<name>A0A392UNI7_9FABA</name>
<dbReference type="EMBL" id="LXQA010855842">
    <property type="protein sequence ID" value="MCI74214.1"/>
    <property type="molecule type" value="Genomic_DNA"/>
</dbReference>
<proteinExistence type="predicted"/>
<dbReference type="AlphaFoldDB" id="A0A392UNI7"/>
<reference evidence="1 2" key="1">
    <citation type="journal article" date="2018" name="Front. Plant Sci.">
        <title>Red Clover (Trifolium pratense) and Zigzag Clover (T. medium) - A Picture of Genomic Similarities and Differences.</title>
        <authorList>
            <person name="Dluhosova J."/>
            <person name="Istvanek J."/>
            <person name="Nedelnik J."/>
            <person name="Repkova J."/>
        </authorList>
    </citation>
    <scope>NUCLEOTIDE SEQUENCE [LARGE SCALE GENOMIC DNA]</scope>
    <source>
        <strain evidence="2">cv. 10/8</strain>
        <tissue evidence="1">Leaf</tissue>
    </source>
</reference>
<comment type="caution">
    <text evidence="1">The sequence shown here is derived from an EMBL/GenBank/DDBJ whole genome shotgun (WGS) entry which is preliminary data.</text>
</comment>